<gene>
    <name evidence="1" type="ORF">DXT99_13745</name>
</gene>
<dbReference type="OrthoDB" id="163809at2"/>
<organism evidence="1 2">
    <name type="scientific">Pontibacter diazotrophicus</name>
    <dbReference type="NCBI Taxonomy" id="1400979"/>
    <lineage>
        <taxon>Bacteria</taxon>
        <taxon>Pseudomonadati</taxon>
        <taxon>Bacteroidota</taxon>
        <taxon>Cytophagia</taxon>
        <taxon>Cytophagales</taxon>
        <taxon>Hymenobacteraceae</taxon>
        <taxon>Pontibacter</taxon>
    </lineage>
</organism>
<dbReference type="AlphaFoldDB" id="A0A3D8LBA2"/>
<evidence type="ECO:0000313" key="1">
    <source>
        <dbReference type="EMBL" id="RDV14721.1"/>
    </source>
</evidence>
<accession>A0A3D8LBA2</accession>
<protein>
    <submittedName>
        <fullName evidence="1">Uncharacterized protein</fullName>
    </submittedName>
</protein>
<dbReference type="Proteomes" id="UP000256708">
    <property type="component" value="Unassembled WGS sequence"/>
</dbReference>
<comment type="caution">
    <text evidence="1">The sequence shown here is derived from an EMBL/GenBank/DDBJ whole genome shotgun (WGS) entry which is preliminary data.</text>
</comment>
<keyword evidence="2" id="KW-1185">Reference proteome</keyword>
<reference evidence="2" key="1">
    <citation type="submission" date="2018-08" db="EMBL/GenBank/DDBJ databases">
        <authorList>
            <person name="Liu Z.-W."/>
            <person name="Du Z.-J."/>
        </authorList>
    </citation>
    <scope>NUCLEOTIDE SEQUENCE [LARGE SCALE GENOMIC DNA]</scope>
    <source>
        <strain evidence="2">H4X</strain>
    </source>
</reference>
<dbReference type="RefSeq" id="WP_115566132.1">
    <property type="nucleotide sequence ID" value="NZ_QRGR01000013.1"/>
</dbReference>
<proteinExistence type="predicted"/>
<evidence type="ECO:0000313" key="2">
    <source>
        <dbReference type="Proteomes" id="UP000256708"/>
    </source>
</evidence>
<name>A0A3D8LBA2_9BACT</name>
<sequence>MMNYIYPALLTFLVLQCQKEPGNQPNQHTAAYAVSDGVQFGQEFTVERLEHVIVYGGETPRRLHVSARQLADSRCPADVMCVQYGKATVVLSASNSQGENDSIELCLGDCGEGANRSAHIVQATVGESIYSFTLREVQPFPGLEKEGEVQKARLVVEKVKPAAK</sequence>
<dbReference type="EMBL" id="QRGR01000013">
    <property type="protein sequence ID" value="RDV14721.1"/>
    <property type="molecule type" value="Genomic_DNA"/>
</dbReference>